<feature type="domain" description="Thioesterase" evidence="3">
    <location>
        <begin position="33"/>
        <end position="111"/>
    </location>
</feature>
<dbReference type="SUPFAM" id="SSF54637">
    <property type="entry name" value="Thioesterase/thiol ester dehydrase-isomerase"/>
    <property type="match status" value="1"/>
</dbReference>
<keyword evidence="2 4" id="KW-0378">Hydrolase</keyword>
<evidence type="ECO:0000256" key="1">
    <source>
        <dbReference type="ARBA" id="ARBA00005953"/>
    </source>
</evidence>
<dbReference type="Gene3D" id="3.10.129.10">
    <property type="entry name" value="Hotdog Thioesterase"/>
    <property type="match status" value="1"/>
</dbReference>
<dbReference type="InterPro" id="IPR006683">
    <property type="entry name" value="Thioestr_dom"/>
</dbReference>
<dbReference type="InterPro" id="IPR050563">
    <property type="entry name" value="4-hydroxybenzoyl-CoA_TE"/>
</dbReference>
<dbReference type="AlphaFoldDB" id="A0A7M2YY52"/>
<evidence type="ECO:0000313" key="5">
    <source>
        <dbReference type="Proteomes" id="UP000254134"/>
    </source>
</evidence>
<proteinExistence type="inferred from homology"/>
<evidence type="ECO:0000259" key="3">
    <source>
        <dbReference type="Pfam" id="PF03061"/>
    </source>
</evidence>
<protein>
    <submittedName>
        <fullName evidence="4">Acyl-CoA thioester hydrolase, YbgC/YbaW family</fullName>
    </submittedName>
</protein>
<accession>A0A7M2YY52</accession>
<dbReference type="NCBIfam" id="TIGR00051">
    <property type="entry name" value="YbgC/FadM family acyl-CoA thioesterase"/>
    <property type="match status" value="1"/>
</dbReference>
<sequence>MGGAPELGRVSGRRPPFKYSALTRVWFSDTDAQGVVYYGRYLPYFDHARTEYHRHLGTLSVAGAEFVMRASAVEYHAPARFDDLLECFVRISRLGHTSVTYDCAAYRLPDDVLMVTATQTLVLVDPVARRPTPIPESARAPIRAFEGVDLAE</sequence>
<comment type="caution">
    <text evidence="4">The sequence shown here is derived from an EMBL/GenBank/DDBJ whole genome shotgun (WGS) entry which is preliminary data.</text>
</comment>
<evidence type="ECO:0000256" key="2">
    <source>
        <dbReference type="ARBA" id="ARBA00022801"/>
    </source>
</evidence>
<dbReference type="Pfam" id="PF03061">
    <property type="entry name" value="4HBT"/>
    <property type="match status" value="1"/>
</dbReference>
<dbReference type="InterPro" id="IPR029069">
    <property type="entry name" value="HotDog_dom_sf"/>
</dbReference>
<dbReference type="PANTHER" id="PTHR31793">
    <property type="entry name" value="4-HYDROXYBENZOYL-COA THIOESTERASE FAMILY MEMBER"/>
    <property type="match status" value="1"/>
</dbReference>
<comment type="similarity">
    <text evidence="1">Belongs to the 4-hydroxybenzoyl-CoA thioesterase family.</text>
</comment>
<dbReference type="RefSeq" id="WP_114795205.1">
    <property type="nucleotide sequence ID" value="NZ_QQZY01000002.1"/>
</dbReference>
<dbReference type="InterPro" id="IPR006684">
    <property type="entry name" value="YbgC/YbaW"/>
</dbReference>
<dbReference type="OrthoDB" id="9799036at2"/>
<reference evidence="4 5" key="1">
    <citation type="submission" date="2018-07" db="EMBL/GenBank/DDBJ databases">
        <title>High-quality-draft genome sequence of Gaiella occulta.</title>
        <authorList>
            <person name="Severino R."/>
            <person name="Froufe H.J.C."/>
            <person name="Rainey F.A."/>
            <person name="Barroso C."/>
            <person name="Albuquerque L."/>
            <person name="Lobo-Da-Cunha A."/>
            <person name="Da Costa M.S."/>
            <person name="Egas C."/>
        </authorList>
    </citation>
    <scope>NUCLEOTIDE SEQUENCE [LARGE SCALE GENOMIC DNA]</scope>
    <source>
        <strain evidence="4 5">F2-233</strain>
    </source>
</reference>
<name>A0A7M2YY52_9ACTN</name>
<dbReference type="PANTHER" id="PTHR31793:SF27">
    <property type="entry name" value="NOVEL THIOESTERASE SUPERFAMILY DOMAIN AND SAPOSIN A-TYPE DOMAIN CONTAINING PROTEIN (0610012H03RIK)"/>
    <property type="match status" value="1"/>
</dbReference>
<evidence type="ECO:0000313" key="4">
    <source>
        <dbReference type="EMBL" id="RDI74939.1"/>
    </source>
</evidence>
<dbReference type="CDD" id="cd00586">
    <property type="entry name" value="4HBT"/>
    <property type="match status" value="1"/>
</dbReference>
<keyword evidence="5" id="KW-1185">Reference proteome</keyword>
<gene>
    <name evidence="4" type="ORF">Gocc_0737</name>
</gene>
<dbReference type="PIRSF" id="PIRSF003230">
    <property type="entry name" value="YbgC"/>
    <property type="match status" value="1"/>
</dbReference>
<organism evidence="4 5">
    <name type="scientific">Gaiella occulta</name>
    <dbReference type="NCBI Taxonomy" id="1002870"/>
    <lineage>
        <taxon>Bacteria</taxon>
        <taxon>Bacillati</taxon>
        <taxon>Actinomycetota</taxon>
        <taxon>Thermoleophilia</taxon>
        <taxon>Gaiellales</taxon>
        <taxon>Gaiellaceae</taxon>
        <taxon>Gaiella</taxon>
    </lineage>
</organism>
<reference evidence="5" key="2">
    <citation type="journal article" date="2019" name="MicrobiologyOpen">
        <title>High-quality draft genome sequence of Gaiella occulta isolated from a 150 meter deep mineral water borehole and comparison with the genome sequences of other deep-branching lineages of the phylum Actinobacteria.</title>
        <authorList>
            <person name="Severino R."/>
            <person name="Froufe H.J.C."/>
            <person name="Barroso C."/>
            <person name="Albuquerque L."/>
            <person name="Lobo-da-Cunha A."/>
            <person name="da Costa M.S."/>
            <person name="Egas C."/>
        </authorList>
    </citation>
    <scope>NUCLEOTIDE SEQUENCE [LARGE SCALE GENOMIC DNA]</scope>
    <source>
        <strain evidence="5">F2-233</strain>
    </source>
</reference>
<dbReference type="Proteomes" id="UP000254134">
    <property type="component" value="Unassembled WGS sequence"/>
</dbReference>
<dbReference type="GO" id="GO:0047617">
    <property type="term" value="F:fatty acyl-CoA hydrolase activity"/>
    <property type="evidence" value="ECO:0007669"/>
    <property type="project" value="TreeGrafter"/>
</dbReference>
<dbReference type="EMBL" id="QQZY01000002">
    <property type="protein sequence ID" value="RDI74939.1"/>
    <property type="molecule type" value="Genomic_DNA"/>
</dbReference>